<sequence length="420" mass="43934">MHHLTSSTLLCFTVLLVSISAAPSKAHGNSYKVHRQAIGSGPKDGVMVLEKAYRRRNWTPPEGLTAAVVFHADVVANPVHSTIKEDVAVGGGGTGAGTVTAKVYGSNTEYLCPVQIGGQTFNMDLDTGSADFWVLNTALPAADQTRHEAIYSPSDSKSFNSIPGAWFDVAYGDNSSTSGVVGNDTVRIGTITVVGQAVELPSTVSSQFSGDINSDGIVGLGFSQFGSSIRPSPMPTFFENAASKLKEKVFTANLKAGIPGQYEFGTIDASAYQPPLTYTAVNSSGGLWQFDLSQYAVADDLYGGVASPAIADTGSSLLMLDPAIVNNYYAKVPTSTDDQQGKIFPCDTALPDFSFGIGKSMATIPGSLLNYTSVPGTSDCYGGIQSNLGHGLNVLGDIMFASQFVVFDAGAMRIGFAPHA</sequence>
<comment type="caution">
    <text evidence="10">The sequence shown here is derived from an EMBL/GenBank/DDBJ whole genome shotgun (WGS) entry which is preliminary data.</text>
</comment>
<dbReference type="InterPro" id="IPR001969">
    <property type="entry name" value="Aspartic_peptidase_AS"/>
</dbReference>
<keyword evidence="2 7" id="KW-0645">Protease</keyword>
<feature type="active site" evidence="5">
    <location>
        <position position="126"/>
    </location>
</feature>
<dbReference type="PROSITE" id="PS00141">
    <property type="entry name" value="ASP_PROTEASE"/>
    <property type="match status" value="1"/>
</dbReference>
<dbReference type="PRINTS" id="PR00792">
    <property type="entry name" value="PEPSIN"/>
</dbReference>
<dbReference type="Pfam" id="PF00026">
    <property type="entry name" value="Asp"/>
    <property type="match status" value="1"/>
</dbReference>
<protein>
    <recommendedName>
        <fullName evidence="9">Peptidase A1 domain-containing protein</fullName>
    </recommendedName>
</protein>
<dbReference type="PANTHER" id="PTHR47966:SF1">
    <property type="entry name" value="ASPARTYL PROTEINASE"/>
    <property type="match status" value="1"/>
</dbReference>
<dbReference type="InterPro" id="IPR001461">
    <property type="entry name" value="Aspartic_peptidase_A1"/>
</dbReference>
<dbReference type="RefSeq" id="XP_037156991.1">
    <property type="nucleotide sequence ID" value="XM_037298356.1"/>
</dbReference>
<evidence type="ECO:0000256" key="1">
    <source>
        <dbReference type="ARBA" id="ARBA00007447"/>
    </source>
</evidence>
<dbReference type="GO" id="GO:0004190">
    <property type="term" value="F:aspartic-type endopeptidase activity"/>
    <property type="evidence" value="ECO:0007669"/>
    <property type="project" value="UniProtKB-KW"/>
</dbReference>
<proteinExistence type="inferred from homology"/>
<keyword evidence="6" id="KW-1015">Disulfide bond</keyword>
<evidence type="ECO:0000256" key="3">
    <source>
        <dbReference type="ARBA" id="ARBA00022750"/>
    </source>
</evidence>
<keyword evidence="4 7" id="KW-0378">Hydrolase</keyword>
<keyword evidence="3 7" id="KW-0064">Aspartyl protease</keyword>
<name>A0A8H6KYS7_9LECA</name>
<reference evidence="10 11" key="1">
    <citation type="journal article" date="2020" name="Genomics">
        <title>Complete, high-quality genomes from long-read metagenomic sequencing of two wolf lichen thalli reveals enigmatic genome architecture.</title>
        <authorList>
            <person name="McKenzie S.K."/>
            <person name="Walston R.F."/>
            <person name="Allen J.L."/>
        </authorList>
    </citation>
    <scope>NUCLEOTIDE SEQUENCE [LARGE SCALE GENOMIC DNA]</scope>
    <source>
        <strain evidence="10">WasteWater1</strain>
    </source>
</reference>
<feature type="signal peptide" evidence="8">
    <location>
        <begin position="1"/>
        <end position="26"/>
    </location>
</feature>
<dbReference type="CDD" id="cd06097">
    <property type="entry name" value="Aspergillopepsin_like"/>
    <property type="match status" value="1"/>
</dbReference>
<gene>
    <name evidence="10" type="ORF">HO133_007465</name>
</gene>
<keyword evidence="11" id="KW-1185">Reference proteome</keyword>
<dbReference type="Proteomes" id="UP000593566">
    <property type="component" value="Unassembled WGS sequence"/>
</dbReference>
<evidence type="ECO:0000256" key="7">
    <source>
        <dbReference type="RuleBase" id="RU000454"/>
    </source>
</evidence>
<dbReference type="GO" id="GO:0006508">
    <property type="term" value="P:proteolysis"/>
    <property type="evidence" value="ECO:0007669"/>
    <property type="project" value="UniProtKB-KW"/>
</dbReference>
<evidence type="ECO:0000256" key="2">
    <source>
        <dbReference type="ARBA" id="ARBA00022670"/>
    </source>
</evidence>
<feature type="active site" evidence="5">
    <location>
        <position position="312"/>
    </location>
</feature>
<dbReference type="InterPro" id="IPR021109">
    <property type="entry name" value="Peptidase_aspartic_dom_sf"/>
</dbReference>
<evidence type="ECO:0000256" key="6">
    <source>
        <dbReference type="PIRSR" id="PIRSR601461-2"/>
    </source>
</evidence>
<dbReference type="GeneID" id="59335864"/>
<evidence type="ECO:0000256" key="5">
    <source>
        <dbReference type="PIRSR" id="PIRSR601461-1"/>
    </source>
</evidence>
<dbReference type="Gene3D" id="2.40.70.10">
    <property type="entry name" value="Acid Proteases"/>
    <property type="match status" value="2"/>
</dbReference>
<dbReference type="SUPFAM" id="SSF50630">
    <property type="entry name" value="Acid proteases"/>
    <property type="match status" value="1"/>
</dbReference>
<evidence type="ECO:0000256" key="8">
    <source>
        <dbReference type="SAM" id="SignalP"/>
    </source>
</evidence>
<dbReference type="AlphaFoldDB" id="A0A8H6KYS7"/>
<dbReference type="EMBL" id="JACCJB010000003">
    <property type="protein sequence ID" value="KAF6229349.1"/>
    <property type="molecule type" value="Genomic_DNA"/>
</dbReference>
<organism evidence="10 11">
    <name type="scientific">Letharia lupina</name>
    <dbReference type="NCBI Taxonomy" id="560253"/>
    <lineage>
        <taxon>Eukaryota</taxon>
        <taxon>Fungi</taxon>
        <taxon>Dikarya</taxon>
        <taxon>Ascomycota</taxon>
        <taxon>Pezizomycotina</taxon>
        <taxon>Lecanoromycetes</taxon>
        <taxon>OSLEUM clade</taxon>
        <taxon>Lecanoromycetidae</taxon>
        <taxon>Lecanorales</taxon>
        <taxon>Lecanorineae</taxon>
        <taxon>Parmeliaceae</taxon>
        <taxon>Letharia</taxon>
    </lineage>
</organism>
<dbReference type="InterPro" id="IPR033121">
    <property type="entry name" value="PEPTIDASE_A1"/>
</dbReference>
<dbReference type="PANTHER" id="PTHR47966">
    <property type="entry name" value="BETA-SITE APP-CLEAVING ENZYME, ISOFORM A-RELATED"/>
    <property type="match status" value="1"/>
</dbReference>
<evidence type="ECO:0000313" key="11">
    <source>
        <dbReference type="Proteomes" id="UP000593566"/>
    </source>
</evidence>
<dbReference type="PROSITE" id="PS51767">
    <property type="entry name" value="PEPTIDASE_A1"/>
    <property type="match status" value="1"/>
</dbReference>
<feature type="chain" id="PRO_5034394846" description="Peptidase A1 domain-containing protein" evidence="8">
    <location>
        <begin position="27"/>
        <end position="420"/>
    </location>
</feature>
<feature type="domain" description="Peptidase A1" evidence="9">
    <location>
        <begin position="110"/>
        <end position="417"/>
    </location>
</feature>
<accession>A0A8H6KYS7</accession>
<evidence type="ECO:0000259" key="9">
    <source>
        <dbReference type="PROSITE" id="PS51767"/>
    </source>
</evidence>
<keyword evidence="8" id="KW-0732">Signal</keyword>
<evidence type="ECO:0000313" key="10">
    <source>
        <dbReference type="EMBL" id="KAF6229349.1"/>
    </source>
</evidence>
<evidence type="ECO:0000256" key="4">
    <source>
        <dbReference type="ARBA" id="ARBA00022801"/>
    </source>
</evidence>
<feature type="disulfide bond" evidence="6">
    <location>
        <begin position="346"/>
        <end position="380"/>
    </location>
</feature>
<dbReference type="InterPro" id="IPR034163">
    <property type="entry name" value="Aspergillopepsin-like_cat_dom"/>
</dbReference>
<comment type="similarity">
    <text evidence="1 7">Belongs to the peptidase A1 family.</text>
</comment>